<dbReference type="GO" id="GO:0004674">
    <property type="term" value="F:protein serine/threonine kinase activity"/>
    <property type="evidence" value="ECO:0007669"/>
    <property type="project" value="UniProtKB-KW"/>
</dbReference>
<dbReference type="GO" id="GO:0043068">
    <property type="term" value="P:positive regulation of programmed cell death"/>
    <property type="evidence" value="ECO:0007669"/>
    <property type="project" value="UniProtKB-ARBA"/>
</dbReference>
<protein>
    <recommendedName>
        <fullName evidence="2">non-specific serine/threonine protein kinase</fullName>
        <ecNumber evidence="2">2.7.11.1</ecNumber>
    </recommendedName>
</protein>
<reference evidence="11" key="1">
    <citation type="submission" date="2015-12" db="EMBL/GenBank/DDBJ databases">
        <title>De novo transcriptome assembly of four potential Pierce s Disease insect vectors from Arizona vineyards.</title>
        <authorList>
            <person name="Tassone E.E."/>
        </authorList>
    </citation>
    <scope>NUCLEOTIDE SEQUENCE</scope>
</reference>
<dbReference type="GO" id="GO:0051239">
    <property type="term" value="P:regulation of multicellular organismal process"/>
    <property type="evidence" value="ECO:0007669"/>
    <property type="project" value="UniProtKB-ARBA"/>
</dbReference>
<keyword evidence="5 8" id="KW-0547">Nucleotide-binding</keyword>
<accession>A0A1B6E940</accession>
<evidence type="ECO:0000256" key="5">
    <source>
        <dbReference type="ARBA" id="ARBA00022741"/>
    </source>
</evidence>
<dbReference type="EMBL" id="GEDC01002862">
    <property type="protein sequence ID" value="JAS34436.1"/>
    <property type="molecule type" value="Transcribed_RNA"/>
</dbReference>
<feature type="domain" description="Protein kinase" evidence="10">
    <location>
        <begin position="23"/>
        <end position="274"/>
    </location>
</feature>
<feature type="binding site" evidence="8">
    <location>
        <position position="52"/>
    </location>
    <ligand>
        <name>ATP</name>
        <dbReference type="ChEBI" id="CHEBI:30616"/>
    </ligand>
</feature>
<evidence type="ECO:0000256" key="8">
    <source>
        <dbReference type="PROSITE-ProRule" id="PRU10141"/>
    </source>
</evidence>
<dbReference type="SMART" id="SM00220">
    <property type="entry name" value="S_TKc"/>
    <property type="match status" value="1"/>
</dbReference>
<evidence type="ECO:0000256" key="9">
    <source>
        <dbReference type="SAM" id="MobiDB-lite"/>
    </source>
</evidence>
<evidence type="ECO:0000256" key="6">
    <source>
        <dbReference type="ARBA" id="ARBA00022777"/>
    </source>
</evidence>
<evidence type="ECO:0000259" key="10">
    <source>
        <dbReference type="PROSITE" id="PS50011"/>
    </source>
</evidence>
<dbReference type="GO" id="GO:0030707">
    <property type="term" value="P:follicle cell of egg chamber development"/>
    <property type="evidence" value="ECO:0007669"/>
    <property type="project" value="UniProtKB-ARBA"/>
</dbReference>
<dbReference type="GO" id="GO:0016477">
    <property type="term" value="P:cell migration"/>
    <property type="evidence" value="ECO:0007669"/>
    <property type="project" value="UniProtKB-ARBA"/>
</dbReference>
<dbReference type="PROSITE" id="PS50011">
    <property type="entry name" value="PROTEIN_KINASE_DOM"/>
    <property type="match status" value="1"/>
</dbReference>
<dbReference type="InterPro" id="IPR017441">
    <property type="entry name" value="Protein_kinase_ATP_BS"/>
</dbReference>
<gene>
    <name evidence="11" type="ORF">g.35419</name>
</gene>
<dbReference type="GO" id="GO:0005829">
    <property type="term" value="C:cytosol"/>
    <property type="evidence" value="ECO:0007669"/>
    <property type="project" value="UniProtKB-ARBA"/>
</dbReference>
<dbReference type="CDD" id="cd06612">
    <property type="entry name" value="STKc_MST1_2"/>
    <property type="match status" value="1"/>
</dbReference>
<dbReference type="FunFam" id="1.10.510.10:FF:000075">
    <property type="entry name" value="Serine/threonine-protein kinase 3"/>
    <property type="match status" value="1"/>
</dbReference>
<evidence type="ECO:0000256" key="4">
    <source>
        <dbReference type="ARBA" id="ARBA00022679"/>
    </source>
</evidence>
<dbReference type="PANTHER" id="PTHR48012">
    <property type="entry name" value="STERILE20-LIKE KINASE, ISOFORM B-RELATED"/>
    <property type="match status" value="1"/>
</dbReference>
<keyword evidence="7 8" id="KW-0067">ATP-binding</keyword>
<evidence type="ECO:0000256" key="1">
    <source>
        <dbReference type="ARBA" id="ARBA00008874"/>
    </source>
</evidence>
<dbReference type="PROSITE" id="PS00107">
    <property type="entry name" value="PROTEIN_KINASE_ATP"/>
    <property type="match status" value="1"/>
</dbReference>
<dbReference type="GO" id="GO:0010508">
    <property type="term" value="P:positive regulation of autophagy"/>
    <property type="evidence" value="ECO:0007669"/>
    <property type="project" value="UniProtKB-ARBA"/>
</dbReference>
<dbReference type="InterPro" id="IPR050629">
    <property type="entry name" value="STE20/SPS1-PAK"/>
</dbReference>
<comment type="similarity">
    <text evidence="1">Belongs to the protein kinase superfamily. STE Ser/Thr protein kinase family. STE20 subfamily.</text>
</comment>
<feature type="region of interest" description="Disordered" evidence="9">
    <location>
        <begin position="361"/>
        <end position="381"/>
    </location>
</feature>
<dbReference type="SUPFAM" id="SSF56112">
    <property type="entry name" value="Protein kinase-like (PK-like)"/>
    <property type="match status" value="1"/>
</dbReference>
<evidence type="ECO:0000256" key="7">
    <source>
        <dbReference type="ARBA" id="ARBA00022840"/>
    </source>
</evidence>
<keyword evidence="6" id="KW-0418">Kinase</keyword>
<dbReference type="FunFam" id="3.30.200.20:FF:000040">
    <property type="entry name" value="Dual specificity mitogen-activated protein kinase kinase"/>
    <property type="match status" value="1"/>
</dbReference>
<organism evidence="11">
    <name type="scientific">Clastoptera arizonana</name>
    <name type="common">Arizona spittle bug</name>
    <dbReference type="NCBI Taxonomy" id="38151"/>
    <lineage>
        <taxon>Eukaryota</taxon>
        <taxon>Metazoa</taxon>
        <taxon>Ecdysozoa</taxon>
        <taxon>Arthropoda</taxon>
        <taxon>Hexapoda</taxon>
        <taxon>Insecta</taxon>
        <taxon>Pterygota</taxon>
        <taxon>Neoptera</taxon>
        <taxon>Paraneoptera</taxon>
        <taxon>Hemiptera</taxon>
        <taxon>Auchenorrhyncha</taxon>
        <taxon>Cercopoidea</taxon>
        <taxon>Clastopteridae</taxon>
        <taxon>Clastoptera</taxon>
    </lineage>
</organism>
<feature type="compositionally biased region" description="Basic and acidic residues" evidence="9">
    <location>
        <begin position="368"/>
        <end position="381"/>
    </location>
</feature>
<dbReference type="InterPro" id="IPR011009">
    <property type="entry name" value="Kinase-like_dom_sf"/>
</dbReference>
<sequence length="416" mass="46648">MSSKSELKKLSEESLTRQPEEVFDIICKLGEGSYGSVYKALHKESGQVLAIKQVPVDTDLQEIIKEISIMQQCDSPYVVKYYGSYFKNTDLWIVMEYCGAGSVSDIMRLRKKTLSEDEIATILCDTLKGLEYLHLRRKIHRDIKAGNILLNTEGHAKLADFGVAGQLTDTMAKRNTVIGTPFWMAPEVIQEIGYDCVADMWSLGITALEMAEGKPPYGDIHPMRAIFMIPTKPPPSFREPDQWSPEFIDFVSRCLVKNPEERATASEMLNHEFIGNAKQPTILSQMIAEAREIRENQSCKNNANAVAMKQSQIDSDEDEVNSKTMVNYSECDSGTLVPDKQSGGTLVSNALSDELGTMVINSDPEDESTMKRHDTGPGESGKKYRPLFLDHFDKKEAESIKVCWLIVQLNVILFPL</sequence>
<dbReference type="Gene3D" id="1.10.510.10">
    <property type="entry name" value="Transferase(Phosphotransferase) domain 1"/>
    <property type="match status" value="1"/>
</dbReference>
<name>A0A1B6E940_9HEMI</name>
<keyword evidence="3" id="KW-0723">Serine/threonine-protein kinase</keyword>
<dbReference type="PANTHER" id="PTHR48012:SF2">
    <property type="entry name" value="STERILE20-LIKE KINASE, ISOFORM B"/>
    <property type="match status" value="1"/>
</dbReference>
<evidence type="ECO:0000256" key="2">
    <source>
        <dbReference type="ARBA" id="ARBA00012513"/>
    </source>
</evidence>
<dbReference type="Pfam" id="PF00069">
    <property type="entry name" value="Pkinase"/>
    <property type="match status" value="1"/>
</dbReference>
<dbReference type="GO" id="GO:0005524">
    <property type="term" value="F:ATP binding"/>
    <property type="evidence" value="ECO:0007669"/>
    <property type="project" value="UniProtKB-UniRule"/>
</dbReference>
<proteinExistence type="inferred from homology"/>
<dbReference type="AlphaFoldDB" id="A0A1B6E940"/>
<evidence type="ECO:0000256" key="3">
    <source>
        <dbReference type="ARBA" id="ARBA00022527"/>
    </source>
</evidence>
<dbReference type="InterPro" id="IPR000719">
    <property type="entry name" value="Prot_kinase_dom"/>
</dbReference>
<keyword evidence="4" id="KW-0808">Transferase</keyword>
<evidence type="ECO:0000313" key="11">
    <source>
        <dbReference type="EMBL" id="JAS34436.1"/>
    </source>
</evidence>
<dbReference type="EC" id="2.7.11.1" evidence="2"/>